<protein>
    <submittedName>
        <fullName evidence="1">Nuclear pore complex nucleoporin component</fullName>
    </submittedName>
</protein>
<comment type="caution">
    <text evidence="1">The sequence shown here is derived from an EMBL/GenBank/DDBJ whole genome shotgun (WGS) entry which is preliminary data.</text>
</comment>
<keyword evidence="2" id="KW-1185">Reference proteome</keyword>
<reference evidence="1" key="1">
    <citation type="submission" date="2022-04" db="EMBL/GenBank/DDBJ databases">
        <title>Genome of the entomopathogenic fungus Entomophthora muscae.</title>
        <authorList>
            <person name="Elya C."/>
            <person name="Lovett B.R."/>
            <person name="Lee E."/>
            <person name="Macias A.M."/>
            <person name="Hajek A.E."/>
            <person name="De Bivort B.L."/>
            <person name="Kasson M.T."/>
            <person name="De Fine Licht H.H."/>
            <person name="Stajich J.E."/>
        </authorList>
    </citation>
    <scope>NUCLEOTIDE SEQUENCE</scope>
    <source>
        <strain evidence="1">Berkeley</strain>
    </source>
</reference>
<organism evidence="1 2">
    <name type="scientific">Entomophthora muscae</name>
    <dbReference type="NCBI Taxonomy" id="34485"/>
    <lineage>
        <taxon>Eukaryota</taxon>
        <taxon>Fungi</taxon>
        <taxon>Fungi incertae sedis</taxon>
        <taxon>Zoopagomycota</taxon>
        <taxon>Entomophthoromycotina</taxon>
        <taxon>Entomophthoromycetes</taxon>
        <taxon>Entomophthorales</taxon>
        <taxon>Entomophthoraceae</taxon>
        <taxon>Entomophthora</taxon>
    </lineage>
</organism>
<proteinExistence type="predicted"/>
<dbReference type="Proteomes" id="UP001165960">
    <property type="component" value="Unassembled WGS sequence"/>
</dbReference>
<evidence type="ECO:0000313" key="2">
    <source>
        <dbReference type="Proteomes" id="UP001165960"/>
    </source>
</evidence>
<gene>
    <name evidence="1" type="primary">GLE1_1</name>
    <name evidence="1" type="ORF">DSO57_1002195</name>
</gene>
<sequence length="540" mass="62789">MSIHGQSFHTARHPSNFDSKGSYGKLSSDPGFKETLEFLRKPLVTPEILEEKLKDDLKRYMLLNSLKEHVDKVWDDVPSEFFSAMRQGILLAKQEALIREKARIDSDKEKEAERQRREEEERYKILKAREEEAARLERLAKKQEEERLSNVKNLADLRDKIRASLKKDHFQADTQKSAPQKVVFFQNEIENSEWIQKETLLQAAVLRKCLFLIKNVISRVEERSDLKKKRLDLRKDIRSKLGQIVNSKKKVTEIVDLLDVTLKGLKSDRSLYFWTINFIAKQALKQAETEFSINSTTVYPVARALIGLIQRHFILKDFLLVRFFKKCPYILPGSIPKLDSSSSSDTYRKRLGFVKRDGDEWEDNEHFLLRQGGIFTLFSSLFAFDSTDEEINLFSLADAWFWLHRLLLSPVNLASSIALNKLLETCGFKLIETYGFQTIKLFRYIKAHYIATLDDEYKAHNVRLEICVDKFLKNGYDSEIPVGRNYPVGDGGKWVRTPFRSQNPHKTFVNPYSQASTAHRKVVEEEVEDDESDDGWGAYL</sequence>
<evidence type="ECO:0000313" key="1">
    <source>
        <dbReference type="EMBL" id="KAJ9082675.1"/>
    </source>
</evidence>
<dbReference type="EMBL" id="QTSX02001425">
    <property type="protein sequence ID" value="KAJ9082675.1"/>
    <property type="molecule type" value="Genomic_DNA"/>
</dbReference>
<name>A0ACC2U6M6_9FUNG</name>
<accession>A0ACC2U6M6</accession>